<keyword evidence="3" id="KW-1185">Reference proteome</keyword>
<dbReference type="Gene3D" id="3.20.20.10">
    <property type="entry name" value="Alanine racemase"/>
    <property type="match status" value="1"/>
</dbReference>
<evidence type="ECO:0000313" key="2">
    <source>
        <dbReference type="EMBL" id="PAQ10040.1"/>
    </source>
</evidence>
<organism evidence="2 3">
    <name type="scientific">Mesorhizobium temperatum</name>
    <dbReference type="NCBI Taxonomy" id="241416"/>
    <lineage>
        <taxon>Bacteria</taxon>
        <taxon>Pseudomonadati</taxon>
        <taxon>Pseudomonadota</taxon>
        <taxon>Alphaproteobacteria</taxon>
        <taxon>Hyphomicrobiales</taxon>
        <taxon>Phyllobacteriaceae</taxon>
        <taxon>Mesorhizobium</taxon>
    </lineage>
</organism>
<accession>A0A271LRS8</accession>
<proteinExistence type="predicted"/>
<reference evidence="2 3" key="1">
    <citation type="submission" date="2017-08" db="EMBL/GenBank/DDBJ databases">
        <title>Mesorhizobium wenxinae sp. nov., a novel rhizobial species isolated from root nodules of chickpea (Cicer arietinum L.).</title>
        <authorList>
            <person name="Zhang J."/>
        </authorList>
    </citation>
    <scope>NUCLEOTIDE SEQUENCE [LARGE SCALE GENOMIC DNA]</scope>
    <source>
        <strain evidence="2 3">SDW018</strain>
    </source>
</reference>
<dbReference type="AlphaFoldDB" id="A0A271LRS8"/>
<gene>
    <name evidence="2" type="ORF">CIT26_10015</name>
</gene>
<evidence type="ECO:0000259" key="1">
    <source>
        <dbReference type="Pfam" id="PF01168"/>
    </source>
</evidence>
<dbReference type="InterPro" id="IPR029066">
    <property type="entry name" value="PLP-binding_barrel"/>
</dbReference>
<dbReference type="SUPFAM" id="SSF51419">
    <property type="entry name" value="PLP-binding barrel"/>
    <property type="match status" value="1"/>
</dbReference>
<comment type="caution">
    <text evidence="2">The sequence shown here is derived from an EMBL/GenBank/DDBJ whole genome shotgun (WGS) entry which is preliminary data.</text>
</comment>
<dbReference type="Pfam" id="PF01168">
    <property type="entry name" value="Ala_racemase_N"/>
    <property type="match status" value="1"/>
</dbReference>
<dbReference type="EMBL" id="NPKJ01000036">
    <property type="protein sequence ID" value="PAQ10040.1"/>
    <property type="molecule type" value="Genomic_DNA"/>
</dbReference>
<dbReference type="InterPro" id="IPR001608">
    <property type="entry name" value="Ala_racemase_N"/>
</dbReference>
<dbReference type="Proteomes" id="UP000216442">
    <property type="component" value="Unassembled WGS sequence"/>
</dbReference>
<evidence type="ECO:0000313" key="3">
    <source>
        <dbReference type="Proteomes" id="UP000216442"/>
    </source>
</evidence>
<protein>
    <recommendedName>
        <fullName evidence="1">Alanine racemase N-terminal domain-containing protein</fullName>
    </recommendedName>
</protein>
<feature type="domain" description="Alanine racemase N-terminal" evidence="1">
    <location>
        <begin position="6"/>
        <end position="58"/>
    </location>
</feature>
<name>A0A271LRS8_9HYPH</name>
<sequence length="59" mass="6299">MGYLTIDLCALGRNYVKLASMLTPARAAAVVKADAYGFGAKRVSKTAYVIGCRHFFVAA</sequence>